<sequence>MSRRSTSSGTTLLDYLRQANPTVWCKGDQSSSAGSTKHEDYPTPSRVKRWKEFKLTNIRKIFDNAIDLALKDTPTEAFRTIDSGPVELNDIFKEDCLNSVIIRSIQPITVEALSKTSQAIVEKDIFMHRGTAAKLPSKSRFQPDWAGKTSLRGDINALPGDTKVSKSWTSLMFKTQLNSKGEIKYEKSPYVWPVRQVFHYCIKTHSRYGFIITDAELVVLRFGLASQQNGQASVEKIREYIEDDGYAEWQSIPWKHDSDNTGSLSINLALWVLHLLAVNNGFLESNYGKLSEEVKRPNAELIQQHKEVMACLEPLSGKETDVEDEVESGQRAASIASRAESQRSDALPSPDERAADDPYRASFQSSSNFDSNARTPFVGSFVSEGSTTRSRKRRQEAMQDETPNGSQKRRLRKDSGSTSI</sequence>
<organism evidence="2 3">
    <name type="scientific">Microthyrium microscopicum</name>
    <dbReference type="NCBI Taxonomy" id="703497"/>
    <lineage>
        <taxon>Eukaryota</taxon>
        <taxon>Fungi</taxon>
        <taxon>Dikarya</taxon>
        <taxon>Ascomycota</taxon>
        <taxon>Pezizomycotina</taxon>
        <taxon>Dothideomycetes</taxon>
        <taxon>Dothideomycetes incertae sedis</taxon>
        <taxon>Microthyriales</taxon>
        <taxon>Microthyriaceae</taxon>
        <taxon>Microthyrium</taxon>
    </lineage>
</organism>
<accession>A0A6A6UB92</accession>
<keyword evidence="3" id="KW-1185">Reference proteome</keyword>
<dbReference type="OrthoDB" id="3944737at2759"/>
<feature type="compositionally biased region" description="Polar residues" evidence="1">
    <location>
        <begin position="362"/>
        <end position="374"/>
    </location>
</feature>
<name>A0A6A6UB92_9PEZI</name>
<feature type="compositionally biased region" description="Basic and acidic residues" evidence="1">
    <location>
        <begin position="350"/>
        <end position="359"/>
    </location>
</feature>
<gene>
    <name evidence="2" type="ORF">BT63DRAFT_455423</name>
</gene>
<feature type="region of interest" description="Disordered" evidence="1">
    <location>
        <begin position="316"/>
        <end position="420"/>
    </location>
</feature>
<dbReference type="AlphaFoldDB" id="A0A6A6UB92"/>
<evidence type="ECO:0000313" key="2">
    <source>
        <dbReference type="EMBL" id="KAF2669442.1"/>
    </source>
</evidence>
<evidence type="ECO:0000256" key="1">
    <source>
        <dbReference type="SAM" id="MobiDB-lite"/>
    </source>
</evidence>
<reference evidence="2" key="1">
    <citation type="journal article" date="2020" name="Stud. Mycol.">
        <title>101 Dothideomycetes genomes: a test case for predicting lifestyles and emergence of pathogens.</title>
        <authorList>
            <person name="Haridas S."/>
            <person name="Albert R."/>
            <person name="Binder M."/>
            <person name="Bloem J."/>
            <person name="Labutti K."/>
            <person name="Salamov A."/>
            <person name="Andreopoulos B."/>
            <person name="Baker S."/>
            <person name="Barry K."/>
            <person name="Bills G."/>
            <person name="Bluhm B."/>
            <person name="Cannon C."/>
            <person name="Castanera R."/>
            <person name="Culley D."/>
            <person name="Daum C."/>
            <person name="Ezra D."/>
            <person name="Gonzalez J."/>
            <person name="Henrissat B."/>
            <person name="Kuo A."/>
            <person name="Liang C."/>
            <person name="Lipzen A."/>
            <person name="Lutzoni F."/>
            <person name="Magnuson J."/>
            <person name="Mondo S."/>
            <person name="Nolan M."/>
            <person name="Ohm R."/>
            <person name="Pangilinan J."/>
            <person name="Park H.-J."/>
            <person name="Ramirez L."/>
            <person name="Alfaro M."/>
            <person name="Sun H."/>
            <person name="Tritt A."/>
            <person name="Yoshinaga Y."/>
            <person name="Zwiers L.-H."/>
            <person name="Turgeon B."/>
            <person name="Goodwin S."/>
            <person name="Spatafora J."/>
            <person name="Crous P."/>
            <person name="Grigoriev I."/>
        </authorList>
    </citation>
    <scope>NUCLEOTIDE SEQUENCE</scope>
    <source>
        <strain evidence="2">CBS 115976</strain>
    </source>
</reference>
<protein>
    <submittedName>
        <fullName evidence="2">Uncharacterized protein</fullName>
    </submittedName>
</protein>
<dbReference type="EMBL" id="MU004235">
    <property type="protein sequence ID" value="KAF2669442.1"/>
    <property type="molecule type" value="Genomic_DNA"/>
</dbReference>
<proteinExistence type="predicted"/>
<dbReference type="Proteomes" id="UP000799302">
    <property type="component" value="Unassembled WGS sequence"/>
</dbReference>
<evidence type="ECO:0000313" key="3">
    <source>
        <dbReference type="Proteomes" id="UP000799302"/>
    </source>
</evidence>